<dbReference type="InterPro" id="IPR006566">
    <property type="entry name" value="FBD"/>
</dbReference>
<dbReference type="InterPro" id="IPR055294">
    <property type="entry name" value="FBL60-like"/>
</dbReference>
<evidence type="ECO:0000313" key="3">
    <source>
        <dbReference type="Proteomes" id="UP000694240"/>
    </source>
</evidence>
<dbReference type="Pfam" id="PF24758">
    <property type="entry name" value="LRR_At5g56370"/>
    <property type="match status" value="1"/>
</dbReference>
<evidence type="ECO:0000259" key="1">
    <source>
        <dbReference type="SMART" id="SM00579"/>
    </source>
</evidence>
<proteinExistence type="predicted"/>
<comment type="caution">
    <text evidence="2">The sequence shown here is derived from an EMBL/GenBank/DDBJ whole genome shotgun (WGS) entry which is preliminary data.</text>
</comment>
<dbReference type="PANTHER" id="PTHR31293:SF16">
    <property type="entry name" value="RNI-LIKE SUPERFAMILY PROTEIN"/>
    <property type="match status" value="1"/>
</dbReference>
<reference evidence="2 3" key="1">
    <citation type="submission" date="2020-12" db="EMBL/GenBank/DDBJ databases">
        <title>Concerted genomic and epigenomic changes stabilize Arabidopsis allopolyploids.</title>
        <authorList>
            <person name="Chen Z."/>
        </authorList>
    </citation>
    <scope>NUCLEOTIDE SEQUENCE [LARGE SCALE GENOMIC DNA]</scope>
    <source>
        <strain evidence="2">Allo738</strain>
        <tissue evidence="2">Leaf</tissue>
    </source>
</reference>
<dbReference type="EMBL" id="JAEFBK010000010">
    <property type="protein sequence ID" value="KAG7561386.1"/>
    <property type="molecule type" value="Genomic_DNA"/>
</dbReference>
<dbReference type="InterPro" id="IPR001810">
    <property type="entry name" value="F-box_dom"/>
</dbReference>
<gene>
    <name evidence="2" type="ORF">ISN45_Aa05g028060</name>
</gene>
<evidence type="ECO:0000313" key="2">
    <source>
        <dbReference type="EMBL" id="KAG7561386.1"/>
    </source>
</evidence>
<dbReference type="InterPro" id="IPR055411">
    <property type="entry name" value="LRR_FXL15/At3g58940/PEG3-like"/>
</dbReference>
<dbReference type="PANTHER" id="PTHR31293">
    <property type="entry name" value="RNI-LIKE SUPERFAMILY PROTEIN"/>
    <property type="match status" value="1"/>
</dbReference>
<sequence>MDRVSNLPEEVRCHILSFLPTKHAALTSVLSKSWLNLWKFETNLDIDDSDFLHPEEGKGERDEIRQSFVDFVDRVLALQGDSPIKKFSLKSITCVHPDHVNRWISTVLQRGVSDLTLFIDFSYEDIEEGYYLPEEMFVSRTLVELKIRSERYVDWWRRDRGGRDRGTVLPILKTLDIDSEFIHCGEMERFLPFFPVLEKLRMANMEWTESDETVSSASLKKLSIHGTGCEGFRNPKSISFDTPSLLSFNYSDLVAEDYPLVNMKALFEARINFIVTENQIKRVRAPNDDSLEDDEGDIILRFGNVVKLMNGIQSVQKLYLTADTLEVLSLCCESVPLFNNLKTLGITSEEGRGWQAMPVLLRKCPYIEFLLVEGLLHYVTDKCGDACDCIFREDKGRSLTSCPVKKLEIRGFRGTIKEMTMIKHFLVYFPCLKEINIYVEENDPTELRFPEVSKVINQIMEEYNKFSSCNVQLLVTDYLFEKWTAKGRVL</sequence>
<keyword evidence="3" id="KW-1185">Reference proteome</keyword>
<accession>A0A8T1ZPK7</accession>
<dbReference type="Proteomes" id="UP000694240">
    <property type="component" value="Chromosome 10"/>
</dbReference>
<name>A0A8T1ZPK7_9BRAS</name>
<feature type="domain" description="FBD" evidence="1">
    <location>
        <begin position="397"/>
        <end position="474"/>
    </location>
</feature>
<dbReference type="SMART" id="SM00579">
    <property type="entry name" value="FBD"/>
    <property type="match status" value="1"/>
</dbReference>
<protein>
    <submittedName>
        <fullName evidence="2">F-box domain</fullName>
    </submittedName>
</protein>
<dbReference type="CDD" id="cd22160">
    <property type="entry name" value="F-box_AtFBL13-like"/>
    <property type="match status" value="1"/>
</dbReference>
<dbReference type="AlphaFoldDB" id="A0A8T1ZPK7"/>
<dbReference type="Pfam" id="PF00646">
    <property type="entry name" value="F-box"/>
    <property type="match status" value="1"/>
</dbReference>
<dbReference type="InterPro" id="IPR053781">
    <property type="entry name" value="F-box_AtFBL13-like"/>
</dbReference>
<organism evidence="2 3">
    <name type="scientific">Arabidopsis thaliana x Arabidopsis arenosa</name>
    <dbReference type="NCBI Taxonomy" id="1240361"/>
    <lineage>
        <taxon>Eukaryota</taxon>
        <taxon>Viridiplantae</taxon>
        <taxon>Streptophyta</taxon>
        <taxon>Embryophyta</taxon>
        <taxon>Tracheophyta</taxon>
        <taxon>Spermatophyta</taxon>
        <taxon>Magnoliopsida</taxon>
        <taxon>eudicotyledons</taxon>
        <taxon>Gunneridae</taxon>
        <taxon>Pentapetalae</taxon>
        <taxon>rosids</taxon>
        <taxon>malvids</taxon>
        <taxon>Brassicales</taxon>
        <taxon>Brassicaceae</taxon>
        <taxon>Camelineae</taxon>
        <taxon>Arabidopsis</taxon>
    </lineage>
</organism>